<feature type="transmembrane region" description="Helical" evidence="5">
    <location>
        <begin position="301"/>
        <end position="323"/>
    </location>
</feature>
<evidence type="ECO:0000256" key="2">
    <source>
        <dbReference type="ARBA" id="ARBA00022692"/>
    </source>
</evidence>
<evidence type="ECO:0000256" key="3">
    <source>
        <dbReference type="ARBA" id="ARBA00022989"/>
    </source>
</evidence>
<evidence type="ECO:0000256" key="4">
    <source>
        <dbReference type="ARBA" id="ARBA00023136"/>
    </source>
</evidence>
<gene>
    <name evidence="7" type="ORF">Drose_28435</name>
</gene>
<feature type="transmembrane region" description="Helical" evidence="5">
    <location>
        <begin position="344"/>
        <end position="365"/>
    </location>
</feature>
<sequence>MSRSRHGDRTDIVASTLARNRLGVPAVVFFVLAAAAPLTAVAGGATTGWAVTGVIGIPVAYLAVAAVLALFSVGYTAMSRRIVNAGAFYSYIAQGLGRVPGVGAALVAQLAYNTMQIGLYGGFGAVLAGLLDDRAGVDLPWWLCSFAAWAVIGVLGVLRVDVNGRVLAVLLVAEIAIAIAYGVVEVAHPAGGTVTFDTLAPSWLFETGIGAGLATAIAGFVGFEATAVYAEETKDPHRTVPRATYLALLVIGLLYAASAWAMSVATGPAGVVDRARADGTELMFTLVAPYLHRAWLDVGHVLFVTSLFAALLAFHNTVARYSFALGRERVLPAWLGATGARTNAPIWGSLTQTAVAGVVLAVYAANGLDPIVHLFFWLGVLGGLGVLILMTATSVAVVAFFAHPGNRAGTGLWSRAIAPAVAVAALTYVLWLTLTQFDVLLGITDPASPWPIVLPALYGAAAVLGMAWALLLRARSPRRYATIGLGADSATAMSFTMPVRVGGAGR</sequence>
<evidence type="ECO:0000313" key="8">
    <source>
        <dbReference type="Proteomes" id="UP001058271"/>
    </source>
</evidence>
<dbReference type="Pfam" id="PF00324">
    <property type="entry name" value="AA_permease"/>
    <property type="match status" value="1"/>
</dbReference>
<accession>A0ABY5YZ80</accession>
<dbReference type="InterPro" id="IPR004841">
    <property type="entry name" value="AA-permease/SLC12A_dom"/>
</dbReference>
<feature type="transmembrane region" description="Helical" evidence="5">
    <location>
        <begin position="165"/>
        <end position="183"/>
    </location>
</feature>
<feature type="transmembrane region" description="Helical" evidence="5">
    <location>
        <begin position="139"/>
        <end position="158"/>
    </location>
</feature>
<evidence type="ECO:0000256" key="1">
    <source>
        <dbReference type="ARBA" id="ARBA00004141"/>
    </source>
</evidence>
<feature type="transmembrane region" description="Helical" evidence="5">
    <location>
        <begin position="371"/>
        <end position="400"/>
    </location>
</feature>
<dbReference type="RefSeq" id="WP_260724407.1">
    <property type="nucleotide sequence ID" value="NZ_BAAABS010000082.1"/>
</dbReference>
<dbReference type="PANTHER" id="PTHR42770:SF16">
    <property type="entry name" value="AMINO ACID PERMEASE"/>
    <property type="match status" value="1"/>
</dbReference>
<dbReference type="PANTHER" id="PTHR42770">
    <property type="entry name" value="AMINO ACID TRANSPORTER-RELATED"/>
    <property type="match status" value="1"/>
</dbReference>
<dbReference type="Gene3D" id="1.20.1740.10">
    <property type="entry name" value="Amino acid/polyamine transporter I"/>
    <property type="match status" value="1"/>
</dbReference>
<feature type="transmembrane region" description="Helical" evidence="5">
    <location>
        <begin position="243"/>
        <end position="262"/>
    </location>
</feature>
<feature type="transmembrane region" description="Helical" evidence="5">
    <location>
        <begin position="21"/>
        <end position="43"/>
    </location>
</feature>
<proteinExistence type="predicted"/>
<evidence type="ECO:0000313" key="7">
    <source>
        <dbReference type="EMBL" id="UWZ35060.1"/>
    </source>
</evidence>
<comment type="subcellular location">
    <subcellularLocation>
        <location evidence="1">Membrane</location>
        <topology evidence="1">Multi-pass membrane protein</topology>
    </subcellularLocation>
</comment>
<keyword evidence="2 5" id="KW-0812">Transmembrane</keyword>
<evidence type="ECO:0000259" key="6">
    <source>
        <dbReference type="Pfam" id="PF00324"/>
    </source>
</evidence>
<evidence type="ECO:0000256" key="5">
    <source>
        <dbReference type="SAM" id="Phobius"/>
    </source>
</evidence>
<keyword evidence="3 5" id="KW-1133">Transmembrane helix</keyword>
<dbReference type="Proteomes" id="UP001058271">
    <property type="component" value="Chromosome"/>
</dbReference>
<dbReference type="PIRSF" id="PIRSF006060">
    <property type="entry name" value="AA_transporter"/>
    <property type="match status" value="1"/>
</dbReference>
<name>A0ABY5YZ80_9ACTN</name>
<reference evidence="7" key="1">
    <citation type="submission" date="2021-04" db="EMBL/GenBank/DDBJ databases">
        <title>Biosynthetic gene clusters of Dactylosporangioum roseum.</title>
        <authorList>
            <person name="Hartkoorn R.C."/>
            <person name="Beaudoing E."/>
            <person name="Hot D."/>
            <person name="Moureu S."/>
        </authorList>
    </citation>
    <scope>NUCLEOTIDE SEQUENCE</scope>
    <source>
        <strain evidence="7">NRRL B-16295</strain>
    </source>
</reference>
<feature type="domain" description="Amino acid permease/ SLC12A" evidence="6">
    <location>
        <begin position="47"/>
        <end position="450"/>
    </location>
</feature>
<keyword evidence="8" id="KW-1185">Reference proteome</keyword>
<keyword evidence="4 5" id="KW-0472">Membrane</keyword>
<feature type="transmembrane region" description="Helical" evidence="5">
    <location>
        <begin position="452"/>
        <end position="472"/>
    </location>
</feature>
<feature type="transmembrane region" description="Helical" evidence="5">
    <location>
        <begin position="412"/>
        <end position="432"/>
    </location>
</feature>
<feature type="transmembrane region" description="Helical" evidence="5">
    <location>
        <begin position="203"/>
        <end position="223"/>
    </location>
</feature>
<feature type="transmembrane region" description="Helical" evidence="5">
    <location>
        <begin position="49"/>
        <end position="76"/>
    </location>
</feature>
<feature type="transmembrane region" description="Helical" evidence="5">
    <location>
        <begin position="88"/>
        <end position="112"/>
    </location>
</feature>
<dbReference type="InterPro" id="IPR050367">
    <property type="entry name" value="APC_superfamily"/>
</dbReference>
<dbReference type="EMBL" id="CP073721">
    <property type="protein sequence ID" value="UWZ35060.1"/>
    <property type="molecule type" value="Genomic_DNA"/>
</dbReference>
<organism evidence="7 8">
    <name type="scientific">Dactylosporangium roseum</name>
    <dbReference type="NCBI Taxonomy" id="47989"/>
    <lineage>
        <taxon>Bacteria</taxon>
        <taxon>Bacillati</taxon>
        <taxon>Actinomycetota</taxon>
        <taxon>Actinomycetes</taxon>
        <taxon>Micromonosporales</taxon>
        <taxon>Micromonosporaceae</taxon>
        <taxon>Dactylosporangium</taxon>
    </lineage>
</organism>
<protein>
    <submittedName>
        <fullName evidence="7">APC family permease</fullName>
    </submittedName>
</protein>